<dbReference type="Pfam" id="PF00326">
    <property type="entry name" value="Peptidase_S9"/>
    <property type="match status" value="1"/>
</dbReference>
<evidence type="ECO:0000256" key="1">
    <source>
        <dbReference type="ARBA" id="ARBA00022801"/>
    </source>
</evidence>
<proteinExistence type="predicted"/>
<dbReference type="SUPFAM" id="SSF53474">
    <property type="entry name" value="alpha/beta-Hydrolases"/>
    <property type="match status" value="1"/>
</dbReference>
<keyword evidence="1 3" id="KW-0378">Hydrolase</keyword>
<accession>A0ABU6GGJ8</accession>
<comment type="caution">
    <text evidence="3">The sequence shown here is derived from an EMBL/GenBank/DDBJ whole genome shotgun (WGS) entry which is preliminary data.</text>
</comment>
<evidence type="ECO:0000259" key="2">
    <source>
        <dbReference type="Pfam" id="PF00326"/>
    </source>
</evidence>
<dbReference type="Gene3D" id="3.40.50.1820">
    <property type="entry name" value="alpha/beta hydrolase"/>
    <property type="match status" value="1"/>
</dbReference>
<dbReference type="InterPro" id="IPR001375">
    <property type="entry name" value="Peptidase_S9_cat"/>
</dbReference>
<protein>
    <submittedName>
        <fullName evidence="3">Alpha/beta hydrolase</fullName>
    </submittedName>
</protein>
<gene>
    <name evidence="3" type="ORF">P4H66_03135</name>
</gene>
<evidence type="ECO:0000313" key="4">
    <source>
        <dbReference type="Proteomes" id="UP001344632"/>
    </source>
</evidence>
<keyword evidence="4" id="KW-1185">Reference proteome</keyword>
<name>A0ABU6GGJ8_9BACL</name>
<reference evidence="3 4" key="1">
    <citation type="submission" date="2023-03" db="EMBL/GenBank/DDBJ databases">
        <title>Bacillus Genome Sequencing.</title>
        <authorList>
            <person name="Dunlap C."/>
        </authorList>
    </citation>
    <scope>NUCLEOTIDE SEQUENCE [LARGE SCALE GENOMIC DNA]</scope>
    <source>
        <strain evidence="3 4">BD-525</strain>
    </source>
</reference>
<dbReference type="GO" id="GO:0016787">
    <property type="term" value="F:hydrolase activity"/>
    <property type="evidence" value="ECO:0007669"/>
    <property type="project" value="UniProtKB-KW"/>
</dbReference>
<dbReference type="EMBL" id="JARLKZ010000002">
    <property type="protein sequence ID" value="MEC0238865.1"/>
    <property type="molecule type" value="Genomic_DNA"/>
</dbReference>
<dbReference type="InterPro" id="IPR050300">
    <property type="entry name" value="GDXG_lipolytic_enzyme"/>
</dbReference>
<dbReference type="Proteomes" id="UP001344632">
    <property type="component" value="Unassembled WGS sequence"/>
</dbReference>
<feature type="domain" description="Peptidase S9 prolyl oligopeptidase catalytic" evidence="2">
    <location>
        <begin position="86"/>
        <end position="247"/>
    </location>
</feature>
<dbReference type="PANTHER" id="PTHR48081">
    <property type="entry name" value="AB HYDROLASE SUPERFAMILY PROTEIN C4A8.06C"/>
    <property type="match status" value="1"/>
</dbReference>
<evidence type="ECO:0000313" key="3">
    <source>
        <dbReference type="EMBL" id="MEC0238865.1"/>
    </source>
</evidence>
<dbReference type="PANTHER" id="PTHR48081:SF6">
    <property type="entry name" value="PEPTIDASE S9 PROLYL OLIGOPEPTIDASE CATALYTIC DOMAIN-CONTAINING PROTEIN"/>
    <property type="match status" value="1"/>
</dbReference>
<organism evidence="3 4">
    <name type="scientific">Paenibacillus dokdonensis</name>
    <dbReference type="NCBI Taxonomy" id="2567944"/>
    <lineage>
        <taxon>Bacteria</taxon>
        <taxon>Bacillati</taxon>
        <taxon>Bacillota</taxon>
        <taxon>Bacilli</taxon>
        <taxon>Bacillales</taxon>
        <taxon>Paenibacillaceae</taxon>
        <taxon>Paenibacillus</taxon>
    </lineage>
</organism>
<dbReference type="InterPro" id="IPR029058">
    <property type="entry name" value="AB_hydrolase_fold"/>
</dbReference>
<dbReference type="RefSeq" id="WP_326085671.1">
    <property type="nucleotide sequence ID" value="NZ_JARLKZ010000002.1"/>
</dbReference>
<sequence>MLQVCHFMEGASEEPVSRSSSLLTLYPVGETNGEILPFILVLPGGGYQNLAPHEGEPVARWLNGLGIHAGVLHYQLENFEPAELIQDVQDAITWARQAPKEWAINPQQVGMIGFSAGGHLASITAVTGTAKPDLLLLGYPVITFEEPYTHQGSRLNFLGEHPQPEKIHSFSSNQQADSASPPTFIWTTANDAGVPVENSLLFAGALSKAGVPFELHVFEDGRHGLGLSDDNAHCQQWLGCCANWLQQHRFVKQGI</sequence>